<keyword evidence="7" id="KW-0472">Membrane</keyword>
<keyword evidence="4 5" id="KW-0408">Iron</keyword>
<protein>
    <submittedName>
        <fullName evidence="8">742_t:CDS:1</fullName>
    </submittedName>
</protein>
<gene>
    <name evidence="8" type="ORF">POCULU_LOCUS7819</name>
</gene>
<evidence type="ECO:0000313" key="9">
    <source>
        <dbReference type="Proteomes" id="UP000789572"/>
    </source>
</evidence>
<keyword evidence="5 6" id="KW-0349">Heme</keyword>
<dbReference type="PANTHER" id="PTHR24305:SF166">
    <property type="entry name" value="CYTOCHROME P450 12A4, MITOCHONDRIAL-RELATED"/>
    <property type="match status" value="1"/>
</dbReference>
<evidence type="ECO:0000256" key="1">
    <source>
        <dbReference type="ARBA" id="ARBA00001971"/>
    </source>
</evidence>
<name>A0A9N9CNF7_9GLOM</name>
<dbReference type="InterPro" id="IPR036396">
    <property type="entry name" value="Cyt_P450_sf"/>
</dbReference>
<dbReference type="GO" id="GO:0005506">
    <property type="term" value="F:iron ion binding"/>
    <property type="evidence" value="ECO:0007669"/>
    <property type="project" value="InterPro"/>
</dbReference>
<evidence type="ECO:0000256" key="7">
    <source>
        <dbReference type="SAM" id="Phobius"/>
    </source>
</evidence>
<keyword evidence="6" id="KW-0503">Monooxygenase</keyword>
<reference evidence="8" key="1">
    <citation type="submission" date="2021-06" db="EMBL/GenBank/DDBJ databases">
        <authorList>
            <person name="Kallberg Y."/>
            <person name="Tangrot J."/>
            <person name="Rosling A."/>
        </authorList>
    </citation>
    <scope>NUCLEOTIDE SEQUENCE</scope>
    <source>
        <strain evidence="8">IA702</strain>
    </source>
</reference>
<evidence type="ECO:0000256" key="3">
    <source>
        <dbReference type="ARBA" id="ARBA00022723"/>
    </source>
</evidence>
<evidence type="ECO:0000256" key="5">
    <source>
        <dbReference type="PIRSR" id="PIRSR602401-1"/>
    </source>
</evidence>
<dbReference type="Gene3D" id="1.10.630.10">
    <property type="entry name" value="Cytochrome P450"/>
    <property type="match status" value="1"/>
</dbReference>
<dbReference type="SUPFAM" id="SSF48264">
    <property type="entry name" value="Cytochrome P450"/>
    <property type="match status" value="1"/>
</dbReference>
<keyword evidence="9" id="KW-1185">Reference proteome</keyword>
<evidence type="ECO:0000313" key="8">
    <source>
        <dbReference type="EMBL" id="CAG8608232.1"/>
    </source>
</evidence>
<proteinExistence type="inferred from homology"/>
<dbReference type="InterPro" id="IPR017972">
    <property type="entry name" value="Cyt_P450_CS"/>
</dbReference>
<dbReference type="PRINTS" id="PR00385">
    <property type="entry name" value="P450"/>
</dbReference>
<feature type="binding site" description="axial binding residue" evidence="5">
    <location>
        <position position="482"/>
    </location>
    <ligand>
        <name>heme</name>
        <dbReference type="ChEBI" id="CHEBI:30413"/>
    </ligand>
    <ligandPart>
        <name>Fe</name>
        <dbReference type="ChEBI" id="CHEBI:18248"/>
    </ligandPart>
</feature>
<dbReference type="PANTHER" id="PTHR24305">
    <property type="entry name" value="CYTOCHROME P450"/>
    <property type="match status" value="1"/>
</dbReference>
<accession>A0A9N9CNF7</accession>
<dbReference type="InterPro" id="IPR002401">
    <property type="entry name" value="Cyt_P450_E_grp-I"/>
</dbReference>
<dbReference type="InterPro" id="IPR001128">
    <property type="entry name" value="Cyt_P450"/>
</dbReference>
<dbReference type="OrthoDB" id="1470350at2759"/>
<dbReference type="PRINTS" id="PR00463">
    <property type="entry name" value="EP450I"/>
</dbReference>
<keyword evidence="3 5" id="KW-0479">Metal-binding</keyword>
<comment type="similarity">
    <text evidence="2 6">Belongs to the cytochrome P450 family.</text>
</comment>
<evidence type="ECO:0000256" key="4">
    <source>
        <dbReference type="ARBA" id="ARBA00023004"/>
    </source>
</evidence>
<keyword evidence="7" id="KW-0812">Transmembrane</keyword>
<evidence type="ECO:0000256" key="6">
    <source>
        <dbReference type="RuleBase" id="RU000461"/>
    </source>
</evidence>
<dbReference type="InterPro" id="IPR050121">
    <property type="entry name" value="Cytochrome_P450_monoxygenase"/>
</dbReference>
<dbReference type="PROSITE" id="PS00086">
    <property type="entry name" value="CYTOCHROME_P450"/>
    <property type="match status" value="1"/>
</dbReference>
<comment type="caution">
    <text evidence="8">The sequence shown here is derived from an EMBL/GenBank/DDBJ whole genome shotgun (WGS) entry which is preliminary data.</text>
</comment>
<dbReference type="Proteomes" id="UP000789572">
    <property type="component" value="Unassembled WGS sequence"/>
</dbReference>
<dbReference type="GO" id="GO:0004497">
    <property type="term" value="F:monooxygenase activity"/>
    <property type="evidence" value="ECO:0007669"/>
    <property type="project" value="UniProtKB-KW"/>
</dbReference>
<dbReference type="CDD" id="cd00302">
    <property type="entry name" value="cytochrome_P450"/>
    <property type="match status" value="1"/>
</dbReference>
<evidence type="ECO:0000256" key="2">
    <source>
        <dbReference type="ARBA" id="ARBA00010617"/>
    </source>
</evidence>
<dbReference type="EMBL" id="CAJVPJ010001932">
    <property type="protein sequence ID" value="CAG8608232.1"/>
    <property type="molecule type" value="Genomic_DNA"/>
</dbReference>
<feature type="transmembrane region" description="Helical" evidence="7">
    <location>
        <begin position="16"/>
        <end position="36"/>
    </location>
</feature>
<dbReference type="Pfam" id="PF00067">
    <property type="entry name" value="p450"/>
    <property type="match status" value="1"/>
</dbReference>
<organism evidence="8 9">
    <name type="scientific">Paraglomus occultum</name>
    <dbReference type="NCBI Taxonomy" id="144539"/>
    <lineage>
        <taxon>Eukaryota</taxon>
        <taxon>Fungi</taxon>
        <taxon>Fungi incertae sedis</taxon>
        <taxon>Mucoromycota</taxon>
        <taxon>Glomeromycotina</taxon>
        <taxon>Glomeromycetes</taxon>
        <taxon>Paraglomerales</taxon>
        <taxon>Paraglomeraceae</taxon>
        <taxon>Paraglomus</taxon>
    </lineage>
</organism>
<sequence>MSTIIEILSLFSFRDVVNVFCIISILYVIKFYILYFTRTNSLPGPFPLPLVGNLFQILLFAGDISKWALHCQEKYGDVWETYIGTAKIVWLARADLIEKLMNSSRNSNYFHRTWENHGYEMLGFSSSGIVFNRNKTTWAFNRKMFAQAVGSSIFTDPVIEWIQTVFVEMERYLLDLGFDEKEFNFAEWAPRLFTDMLFSMTMDKYACTMAMLYNSHNPLKLAPYPEEIVAESDAFVKALHTHFRSLKYFRFTPEIIRKKTPFGRKKAKEYLDNLVWLRSVLINIIQEKKKKIMNTDEPVKLKPDLMTLLAAVNTPKDMTKKLESIVEPPLTDEEIGNCFMDITTAGIDSSSNLICSIIYCIIIHPEVKKRLRAELDTVLGTDPTRLISYEDLNKLEYTKAVIQEVSRLHPVTPFTSRLPDKDDVIGGYPIKGGELIFVSIIGIQVNPKHWPDPKEFNPDRFLKQSGSMKNEFPMFGGGLRICPGRHLAMTEMKIIIAMIFRKFDPELATPDTKPKYKYEALIRCHELMLRFKKRIE</sequence>
<keyword evidence="7" id="KW-1133">Transmembrane helix</keyword>
<dbReference type="GO" id="GO:0016705">
    <property type="term" value="F:oxidoreductase activity, acting on paired donors, with incorporation or reduction of molecular oxygen"/>
    <property type="evidence" value="ECO:0007669"/>
    <property type="project" value="InterPro"/>
</dbReference>
<dbReference type="GO" id="GO:0020037">
    <property type="term" value="F:heme binding"/>
    <property type="evidence" value="ECO:0007669"/>
    <property type="project" value="InterPro"/>
</dbReference>
<comment type="cofactor">
    <cofactor evidence="1 5">
        <name>heme</name>
        <dbReference type="ChEBI" id="CHEBI:30413"/>
    </cofactor>
</comment>
<dbReference type="AlphaFoldDB" id="A0A9N9CNF7"/>
<keyword evidence="6" id="KW-0560">Oxidoreductase</keyword>